<sequence length="276" mass="31548">MSEVVAKTEQYYDSRDADEFYYQVWGGEDIHIGMYHRREESIFEASRRTVERMSARLEDYVAGSTVVDIGSGYGGAARYLAREKGYRVHCLNLSRVQNTRNRQMNDEQTLSVLIDVVDGNFEDMPFNDGLADIVWSQDAILHSGDRFQVFREVDRILKPGGRFVFTDPMQKGGVGRDALQPVLDRIHLDTMGSVEDYDSYAEKLGWEKTGFDDHSDQLPIHYQAVLSNLEQREQELADMINAEYITSMKRGLRHWIDAGNAGLLTWGILAYQKGRG</sequence>
<keyword evidence="3" id="KW-0949">S-adenosyl-L-methionine</keyword>
<dbReference type="GO" id="GO:0052729">
    <property type="term" value="F:dimethylglycine N-methyltransferase activity"/>
    <property type="evidence" value="ECO:0007669"/>
    <property type="project" value="UniProtKB-ARBA"/>
</dbReference>
<accession>A0A842HEJ8</accession>
<dbReference type="GO" id="GO:0032259">
    <property type="term" value="P:methylation"/>
    <property type="evidence" value="ECO:0007669"/>
    <property type="project" value="UniProtKB-KW"/>
</dbReference>
<evidence type="ECO:0000256" key="4">
    <source>
        <dbReference type="ARBA" id="ARBA00060542"/>
    </source>
</evidence>
<dbReference type="InterPro" id="IPR050447">
    <property type="entry name" value="Erg6_SMT_methyltransf"/>
</dbReference>
<dbReference type="Pfam" id="PF08241">
    <property type="entry name" value="Methyltransf_11"/>
    <property type="match status" value="1"/>
</dbReference>
<dbReference type="FunFam" id="3.40.50.150:FF:000461">
    <property type="entry name" value="Sarcosine/dimethylglycine N-methyltransferase"/>
    <property type="match status" value="1"/>
</dbReference>
<organism evidence="6 7">
    <name type="scientific">Ruficoccus amylovorans</name>
    <dbReference type="NCBI Taxonomy" id="1804625"/>
    <lineage>
        <taxon>Bacteria</taxon>
        <taxon>Pseudomonadati</taxon>
        <taxon>Verrucomicrobiota</taxon>
        <taxon>Opitutia</taxon>
        <taxon>Puniceicoccales</taxon>
        <taxon>Cerasicoccaceae</taxon>
        <taxon>Ruficoccus</taxon>
    </lineage>
</organism>
<reference evidence="6 7" key="1">
    <citation type="submission" date="2020-07" db="EMBL/GenBank/DDBJ databases">
        <authorList>
            <person name="Feng X."/>
        </authorList>
    </citation>
    <scope>NUCLEOTIDE SEQUENCE [LARGE SCALE GENOMIC DNA]</scope>
    <source>
        <strain evidence="6 7">JCM31066</strain>
    </source>
</reference>
<evidence type="ECO:0000256" key="3">
    <source>
        <dbReference type="ARBA" id="ARBA00022691"/>
    </source>
</evidence>
<comment type="pathway">
    <text evidence="4">Amine and polyamine biosynthesis; betaine biosynthesis via glycine pathway; betaine from glycine: step 3/3.</text>
</comment>
<dbReference type="SUPFAM" id="SSF53335">
    <property type="entry name" value="S-adenosyl-L-methionine-dependent methyltransferases"/>
    <property type="match status" value="1"/>
</dbReference>
<comment type="caution">
    <text evidence="6">The sequence shown here is derived from an EMBL/GenBank/DDBJ whole genome shotgun (WGS) entry which is preliminary data.</text>
</comment>
<keyword evidence="1 6" id="KW-0489">Methyltransferase</keyword>
<dbReference type="RefSeq" id="WP_185675813.1">
    <property type="nucleotide sequence ID" value="NZ_JACHVB010000034.1"/>
</dbReference>
<dbReference type="InterPro" id="IPR013216">
    <property type="entry name" value="Methyltransf_11"/>
</dbReference>
<evidence type="ECO:0000256" key="2">
    <source>
        <dbReference type="ARBA" id="ARBA00022679"/>
    </source>
</evidence>
<gene>
    <name evidence="6" type="ORF">H5P28_11335</name>
</gene>
<evidence type="ECO:0000313" key="6">
    <source>
        <dbReference type="EMBL" id="MBC2594852.1"/>
    </source>
</evidence>
<feature type="domain" description="Methyltransferase type 11" evidence="5">
    <location>
        <begin position="67"/>
        <end position="165"/>
    </location>
</feature>
<evidence type="ECO:0000259" key="5">
    <source>
        <dbReference type="Pfam" id="PF08241"/>
    </source>
</evidence>
<dbReference type="PANTHER" id="PTHR44068">
    <property type="entry name" value="ZGC:194242"/>
    <property type="match status" value="1"/>
</dbReference>
<proteinExistence type="predicted"/>
<dbReference type="Proteomes" id="UP000546464">
    <property type="component" value="Unassembled WGS sequence"/>
</dbReference>
<dbReference type="InterPro" id="IPR029063">
    <property type="entry name" value="SAM-dependent_MTases_sf"/>
</dbReference>
<protein>
    <submittedName>
        <fullName evidence="6">Methyltransferase domain-containing protein</fullName>
    </submittedName>
</protein>
<dbReference type="AlphaFoldDB" id="A0A842HEJ8"/>
<evidence type="ECO:0000313" key="7">
    <source>
        <dbReference type="Proteomes" id="UP000546464"/>
    </source>
</evidence>
<evidence type="ECO:0000256" key="1">
    <source>
        <dbReference type="ARBA" id="ARBA00022603"/>
    </source>
</evidence>
<dbReference type="Gene3D" id="3.40.50.150">
    <property type="entry name" value="Vaccinia Virus protein VP39"/>
    <property type="match status" value="1"/>
</dbReference>
<dbReference type="CDD" id="cd02440">
    <property type="entry name" value="AdoMet_MTases"/>
    <property type="match status" value="1"/>
</dbReference>
<dbReference type="GO" id="GO:0019286">
    <property type="term" value="P:glycine betaine biosynthetic process from glycine"/>
    <property type="evidence" value="ECO:0007669"/>
    <property type="project" value="UniProtKB-ARBA"/>
</dbReference>
<name>A0A842HEJ8_9BACT</name>
<keyword evidence="7" id="KW-1185">Reference proteome</keyword>
<keyword evidence="2 6" id="KW-0808">Transferase</keyword>
<dbReference type="PANTHER" id="PTHR44068:SF11">
    <property type="entry name" value="GERANYL DIPHOSPHATE 2-C-METHYLTRANSFERASE"/>
    <property type="match status" value="1"/>
</dbReference>
<dbReference type="EMBL" id="JACHVB010000034">
    <property type="protein sequence ID" value="MBC2594852.1"/>
    <property type="molecule type" value="Genomic_DNA"/>
</dbReference>